<sequence>MVKYLHTLLAVVAFVASVGNVVASPVEAAPTNEIRCLDKENTPCPAGYTCCGPIFVDIGGVCRLLGPDEVCLF</sequence>
<dbReference type="OrthoDB" id="2994249at2759"/>
<organism evidence="2 3">
    <name type="scientific">Candolleomyces eurysporus</name>
    <dbReference type="NCBI Taxonomy" id="2828524"/>
    <lineage>
        <taxon>Eukaryota</taxon>
        <taxon>Fungi</taxon>
        <taxon>Dikarya</taxon>
        <taxon>Basidiomycota</taxon>
        <taxon>Agaricomycotina</taxon>
        <taxon>Agaricomycetes</taxon>
        <taxon>Agaricomycetidae</taxon>
        <taxon>Agaricales</taxon>
        <taxon>Agaricineae</taxon>
        <taxon>Psathyrellaceae</taxon>
        <taxon>Candolleomyces</taxon>
    </lineage>
</organism>
<gene>
    <name evidence="2" type="ORF">H1R20_g15109</name>
</gene>
<dbReference type="Proteomes" id="UP001140091">
    <property type="component" value="Unassembled WGS sequence"/>
</dbReference>
<name>A0A9W8IRI5_9AGAR</name>
<evidence type="ECO:0008006" key="4">
    <source>
        <dbReference type="Google" id="ProtNLM"/>
    </source>
</evidence>
<feature type="non-terminal residue" evidence="2">
    <location>
        <position position="73"/>
    </location>
</feature>
<keyword evidence="1" id="KW-0732">Signal</keyword>
<dbReference type="AlphaFoldDB" id="A0A9W8IRI5"/>
<protein>
    <recommendedName>
        <fullName evidence="4">Prokineticin domain-containing protein</fullName>
    </recommendedName>
</protein>
<keyword evidence="3" id="KW-1185">Reference proteome</keyword>
<evidence type="ECO:0000313" key="2">
    <source>
        <dbReference type="EMBL" id="KAJ2921986.1"/>
    </source>
</evidence>
<evidence type="ECO:0000313" key="3">
    <source>
        <dbReference type="Proteomes" id="UP001140091"/>
    </source>
</evidence>
<dbReference type="EMBL" id="JANBPK010001526">
    <property type="protein sequence ID" value="KAJ2921986.1"/>
    <property type="molecule type" value="Genomic_DNA"/>
</dbReference>
<feature type="chain" id="PRO_5040934434" description="Prokineticin domain-containing protein" evidence="1">
    <location>
        <begin position="24"/>
        <end position="73"/>
    </location>
</feature>
<accession>A0A9W8IRI5</accession>
<feature type="signal peptide" evidence="1">
    <location>
        <begin position="1"/>
        <end position="23"/>
    </location>
</feature>
<evidence type="ECO:0000256" key="1">
    <source>
        <dbReference type="SAM" id="SignalP"/>
    </source>
</evidence>
<proteinExistence type="predicted"/>
<comment type="caution">
    <text evidence="2">The sequence shown here is derived from an EMBL/GenBank/DDBJ whole genome shotgun (WGS) entry which is preliminary data.</text>
</comment>
<reference evidence="2" key="1">
    <citation type="submission" date="2022-06" db="EMBL/GenBank/DDBJ databases">
        <title>Genome Sequence of Candolleomyces eurysporus.</title>
        <authorList>
            <person name="Buettner E."/>
        </authorList>
    </citation>
    <scope>NUCLEOTIDE SEQUENCE</scope>
    <source>
        <strain evidence="2">VTCC 930004</strain>
    </source>
</reference>